<dbReference type="Proteomes" id="UP000046393">
    <property type="component" value="Unplaced"/>
</dbReference>
<dbReference type="PROSITE" id="PS50809">
    <property type="entry name" value="DM_2"/>
    <property type="match status" value="1"/>
</dbReference>
<evidence type="ECO:0000256" key="2">
    <source>
        <dbReference type="ARBA" id="ARBA00022833"/>
    </source>
</evidence>
<feature type="compositionally biased region" description="Polar residues" evidence="6">
    <location>
        <begin position="236"/>
        <end position="246"/>
    </location>
</feature>
<evidence type="ECO:0000313" key="10">
    <source>
        <dbReference type="WBParaSite" id="SMUV_0001084001-mRNA-1"/>
    </source>
</evidence>
<dbReference type="InterPro" id="IPR026607">
    <property type="entry name" value="DMRT"/>
</dbReference>
<keyword evidence="4 5" id="KW-0539">Nucleus</keyword>
<dbReference type="Pfam" id="PF00751">
    <property type="entry name" value="DM"/>
    <property type="match status" value="1"/>
</dbReference>
<dbReference type="WBParaSite" id="SMUV_0001084001-mRNA-1">
    <property type="protein sequence ID" value="SMUV_0001084001-mRNA-1"/>
    <property type="gene ID" value="SMUV_0001084001"/>
</dbReference>
<feature type="signal peptide" evidence="7">
    <location>
        <begin position="1"/>
        <end position="23"/>
    </location>
</feature>
<dbReference type="InterPro" id="IPR001275">
    <property type="entry name" value="DM_DNA-bd"/>
</dbReference>
<comment type="subcellular location">
    <subcellularLocation>
        <location evidence="5">Nucleus</location>
    </subcellularLocation>
</comment>
<dbReference type="SMART" id="SM00301">
    <property type="entry name" value="DM"/>
    <property type="match status" value="1"/>
</dbReference>
<organism evidence="9 10">
    <name type="scientific">Syphacia muris</name>
    <dbReference type="NCBI Taxonomy" id="451379"/>
    <lineage>
        <taxon>Eukaryota</taxon>
        <taxon>Metazoa</taxon>
        <taxon>Ecdysozoa</taxon>
        <taxon>Nematoda</taxon>
        <taxon>Chromadorea</taxon>
        <taxon>Rhabditida</taxon>
        <taxon>Spirurina</taxon>
        <taxon>Oxyuridomorpha</taxon>
        <taxon>Oxyuroidea</taxon>
        <taxon>Oxyuridae</taxon>
        <taxon>Syphacia</taxon>
    </lineage>
</organism>
<feature type="region of interest" description="Disordered" evidence="6">
    <location>
        <begin position="362"/>
        <end position="392"/>
    </location>
</feature>
<dbReference type="GO" id="GO:0000981">
    <property type="term" value="F:DNA-binding transcription factor activity, RNA polymerase II-specific"/>
    <property type="evidence" value="ECO:0007669"/>
    <property type="project" value="TreeGrafter"/>
</dbReference>
<evidence type="ECO:0000256" key="4">
    <source>
        <dbReference type="ARBA" id="ARBA00023242"/>
    </source>
</evidence>
<keyword evidence="7" id="KW-0732">Signal</keyword>
<dbReference type="InterPro" id="IPR036407">
    <property type="entry name" value="DM_DNA-bd_sf"/>
</dbReference>
<feature type="DNA-binding region" description="DM" evidence="5">
    <location>
        <begin position="121"/>
        <end position="164"/>
    </location>
</feature>
<dbReference type="Gene3D" id="4.10.1040.10">
    <property type="entry name" value="DM DNA-binding domain"/>
    <property type="match status" value="1"/>
</dbReference>
<sequence>MFFSAFVLLLYACILWFSELEFAKLDTTMVSVLHIHHDSFSELISPVTLSLNEPPIVVQAQLLTSDVDLAVDEVRDSPLVLAPADPKEEATAKIVEKAVGVDPAKIPPTNGEKIPVRTLFCRKCEGHGRQVVLKGHASKCPYNSCSCKTCSNVMSMRANAIIRRYRSRTTECGLVLKPVHFRNGNTRLRVFPKYLDDKECVSIPIDGAEQDCGRNIQGLSAITSNIHQQRNEESSRNLPSRANSLSSINTKRLSAENLERLSKRAQSDSPLAVCHDDSVTTSSTASLDAQPHIMSSGFGTQQSISNATTNGMFPLFLGVSPYVTSSTTGANNNRQFLQQSDLLCSLNGDHLTWSSPTTATTSQLFQQNHHQPQRQQQQQQQPQSNSHSQLSQALSRLLEQQTLINSTSSTTSLFDHCNLNAVFGSPFTTNTQLSASLQSNFFATNNFTSSPLQFNVAQNFHPSTTSTNNVTNSLSSIVNSNCTDSSSTAGNNTNSRCSALCSLPSDIEYQPSISSNLPTTAYGCFPMTLFKDYRLGNDGQRKDFDQNQCFAANFCSQPAAFSSGHVNSLAQNFATSSFGHLSLSQETDDISIDECNSNIQSSIQFRTLNLNSDGKKLLRYPRYQKFLESVLKLENEFIRSNGVFA</sequence>
<feature type="domain" description="DM" evidence="8">
    <location>
        <begin position="121"/>
        <end position="164"/>
    </location>
</feature>
<accession>A0A0N5B0N8</accession>
<evidence type="ECO:0000256" key="3">
    <source>
        <dbReference type="ARBA" id="ARBA00023125"/>
    </source>
</evidence>
<dbReference type="PROSITE" id="PS40000">
    <property type="entry name" value="DM_1"/>
    <property type="match status" value="1"/>
</dbReference>
<feature type="region of interest" description="Disordered" evidence="6">
    <location>
        <begin position="226"/>
        <end position="246"/>
    </location>
</feature>
<dbReference type="GO" id="GO:0005634">
    <property type="term" value="C:nucleus"/>
    <property type="evidence" value="ECO:0007669"/>
    <property type="project" value="UniProtKB-SubCell"/>
</dbReference>
<dbReference type="SUPFAM" id="SSF82927">
    <property type="entry name" value="Cysteine-rich DNA binding domain, (DM domain)"/>
    <property type="match status" value="1"/>
</dbReference>
<feature type="chain" id="PRO_5005893596" evidence="7">
    <location>
        <begin position="24"/>
        <end position="645"/>
    </location>
</feature>
<dbReference type="GO" id="GO:0046872">
    <property type="term" value="F:metal ion binding"/>
    <property type="evidence" value="ECO:0007669"/>
    <property type="project" value="UniProtKB-KW"/>
</dbReference>
<dbReference type="PANTHER" id="PTHR12322">
    <property type="entry name" value="DOUBLESEX AND MAB-3 RELATED TRANSCRIPTION FACTOR DMRT"/>
    <property type="match status" value="1"/>
</dbReference>
<evidence type="ECO:0000256" key="6">
    <source>
        <dbReference type="SAM" id="MobiDB-lite"/>
    </source>
</evidence>
<keyword evidence="2 5" id="KW-0862">Zinc</keyword>
<dbReference type="STRING" id="451379.A0A0N5B0N8"/>
<protein>
    <submittedName>
        <fullName evidence="10">DM domain-containing protein</fullName>
    </submittedName>
</protein>
<dbReference type="GO" id="GO:0000978">
    <property type="term" value="F:RNA polymerase II cis-regulatory region sequence-specific DNA binding"/>
    <property type="evidence" value="ECO:0007669"/>
    <property type="project" value="TreeGrafter"/>
</dbReference>
<proteinExistence type="predicted"/>
<evidence type="ECO:0000256" key="1">
    <source>
        <dbReference type="ARBA" id="ARBA00022723"/>
    </source>
</evidence>
<dbReference type="AlphaFoldDB" id="A0A0N5B0N8"/>
<keyword evidence="9" id="KW-1185">Reference proteome</keyword>
<keyword evidence="1 5" id="KW-0479">Metal-binding</keyword>
<name>A0A0N5B0N8_9BILA</name>
<keyword evidence="3 5" id="KW-0238">DNA-binding</keyword>
<evidence type="ECO:0000256" key="7">
    <source>
        <dbReference type="SAM" id="SignalP"/>
    </source>
</evidence>
<evidence type="ECO:0000259" key="8">
    <source>
        <dbReference type="PROSITE" id="PS50809"/>
    </source>
</evidence>
<reference evidence="10" key="1">
    <citation type="submission" date="2017-02" db="UniProtKB">
        <authorList>
            <consortium name="WormBaseParasite"/>
        </authorList>
    </citation>
    <scope>IDENTIFICATION</scope>
</reference>
<evidence type="ECO:0000313" key="9">
    <source>
        <dbReference type="Proteomes" id="UP000046393"/>
    </source>
</evidence>
<dbReference type="GO" id="GO:0007548">
    <property type="term" value="P:sex differentiation"/>
    <property type="evidence" value="ECO:0007669"/>
    <property type="project" value="TreeGrafter"/>
</dbReference>
<evidence type="ECO:0000256" key="5">
    <source>
        <dbReference type="PROSITE-ProRule" id="PRU00070"/>
    </source>
</evidence>
<dbReference type="PANTHER" id="PTHR12322:SF53">
    <property type="entry name" value="DOUBLESEX-MAB RELATED 11E"/>
    <property type="match status" value="1"/>
</dbReference>